<evidence type="ECO:0000313" key="2">
    <source>
        <dbReference type="EMBL" id="KAK7022808.1"/>
    </source>
</evidence>
<dbReference type="EMBL" id="JAYKXP010000147">
    <property type="protein sequence ID" value="KAK7022808.1"/>
    <property type="molecule type" value="Genomic_DNA"/>
</dbReference>
<comment type="caution">
    <text evidence="2">The sequence shown here is derived from an EMBL/GenBank/DDBJ whole genome shotgun (WGS) entry which is preliminary data.</text>
</comment>
<evidence type="ECO:0000256" key="1">
    <source>
        <dbReference type="SAM" id="MobiDB-lite"/>
    </source>
</evidence>
<reference evidence="2 3" key="1">
    <citation type="submission" date="2024-01" db="EMBL/GenBank/DDBJ databases">
        <title>A draft genome for a cacao thread blight-causing isolate of Paramarasmius palmivorus.</title>
        <authorList>
            <person name="Baruah I.K."/>
            <person name="Bukari Y."/>
            <person name="Amoako-Attah I."/>
            <person name="Meinhardt L.W."/>
            <person name="Bailey B.A."/>
            <person name="Cohen S.P."/>
        </authorList>
    </citation>
    <scope>NUCLEOTIDE SEQUENCE [LARGE SCALE GENOMIC DNA]</scope>
    <source>
        <strain evidence="2 3">GH-12</strain>
    </source>
</reference>
<gene>
    <name evidence="2" type="ORF">VNI00_016935</name>
</gene>
<proteinExistence type="predicted"/>
<protein>
    <submittedName>
        <fullName evidence="2">Uncharacterized protein</fullName>
    </submittedName>
</protein>
<organism evidence="2 3">
    <name type="scientific">Paramarasmius palmivorus</name>
    <dbReference type="NCBI Taxonomy" id="297713"/>
    <lineage>
        <taxon>Eukaryota</taxon>
        <taxon>Fungi</taxon>
        <taxon>Dikarya</taxon>
        <taxon>Basidiomycota</taxon>
        <taxon>Agaricomycotina</taxon>
        <taxon>Agaricomycetes</taxon>
        <taxon>Agaricomycetidae</taxon>
        <taxon>Agaricales</taxon>
        <taxon>Marasmiineae</taxon>
        <taxon>Marasmiaceae</taxon>
        <taxon>Paramarasmius</taxon>
    </lineage>
</organism>
<name>A0AAW0BD18_9AGAR</name>
<dbReference type="AlphaFoldDB" id="A0AAW0BD18"/>
<feature type="region of interest" description="Disordered" evidence="1">
    <location>
        <begin position="1"/>
        <end position="30"/>
    </location>
</feature>
<feature type="compositionally biased region" description="Basic and acidic residues" evidence="1">
    <location>
        <begin position="1"/>
        <end position="18"/>
    </location>
</feature>
<keyword evidence="3" id="KW-1185">Reference proteome</keyword>
<sequence>MPWVDKKDHKTERPRYVEVDDDDPGIQEGGRVPEDYSLVWVEPPFRPMAYVWEEMDLEFLQNLIANYWGLPGKVTSGPFPYSVHRLRPRPGRKAYLHHNELTDNEYRRREEMVEVLTRRELAREAEQKITKKEVKAEFD</sequence>
<accession>A0AAW0BD18</accession>
<evidence type="ECO:0000313" key="3">
    <source>
        <dbReference type="Proteomes" id="UP001383192"/>
    </source>
</evidence>
<dbReference type="Proteomes" id="UP001383192">
    <property type="component" value="Unassembled WGS sequence"/>
</dbReference>